<dbReference type="Proteomes" id="UP001172082">
    <property type="component" value="Unassembled WGS sequence"/>
</dbReference>
<sequence>MKNIKSRIYRFLPLFLIVSLACIDETEQVTPLSMDSLVAIPSESNEGSILESEGSISVPIVLSNALSQQGTIQLQLSSSDGTTYGTDYTTTPEANSEGIVTLSLSSGSVETSFSISPVLDPAFNANKVVNVGLLSASEGLVLGNFKDYTLTIVNKPIINVSGAELAFGAVASGSLPVVSYRVTGYGLLGDIDLSTSSDFLVSLDNDTYSESLTIPSGSAEQTPVTVFVQFNASTGTLGERSGIISHATKSGDNVTVSVSGKEVQFSDFVSSGFEDVDLTGLSVEYTKSGTAELVNNIGEAPVDFVMIGTELGFDSSFDPNDIGDDGGEPMGVGGVTDLFDLNDDISFPFSYNGGKQGYHASDLDGTLEIVFDEVTFDASVKYLEFSMAVFLYSFEGNFDSGEGVELVWRNSSGDIPLIDIEDINGNGNFTVNGGVSFSMESWSTAVAGLDISQAGTTGQVVVRIFNDNNDDVYIVDDIAIRTSE</sequence>
<dbReference type="RefSeq" id="WP_346754317.1">
    <property type="nucleotide sequence ID" value="NZ_JAUJEA010000010.1"/>
</dbReference>
<dbReference type="InterPro" id="IPR038081">
    <property type="entry name" value="CalX-like_sf"/>
</dbReference>
<comment type="caution">
    <text evidence="2">The sequence shown here is derived from an EMBL/GenBank/DDBJ whole genome shotgun (WGS) entry which is preliminary data.</text>
</comment>
<evidence type="ECO:0008006" key="4">
    <source>
        <dbReference type="Google" id="ProtNLM"/>
    </source>
</evidence>
<protein>
    <recommendedName>
        <fullName evidence="4">DUF5689 domain-containing protein</fullName>
    </recommendedName>
</protein>
<dbReference type="SUPFAM" id="SSF141072">
    <property type="entry name" value="CalX-like"/>
    <property type="match status" value="1"/>
</dbReference>
<dbReference type="EMBL" id="JAUJEA010000010">
    <property type="protein sequence ID" value="MDN5204292.1"/>
    <property type="molecule type" value="Genomic_DNA"/>
</dbReference>
<dbReference type="PROSITE" id="PS51257">
    <property type="entry name" value="PROKAR_LIPOPROTEIN"/>
    <property type="match status" value="1"/>
</dbReference>
<proteinExistence type="predicted"/>
<name>A0ABT8KU41_9BACT</name>
<dbReference type="Gene3D" id="2.60.40.2030">
    <property type="match status" value="1"/>
</dbReference>
<accession>A0ABT8KU41</accession>
<evidence type="ECO:0000256" key="1">
    <source>
        <dbReference type="SAM" id="SignalP"/>
    </source>
</evidence>
<feature type="chain" id="PRO_5046863602" description="DUF5689 domain-containing protein" evidence="1">
    <location>
        <begin position="22"/>
        <end position="484"/>
    </location>
</feature>
<organism evidence="2 3">
    <name type="scientific">Splendidivirga corallicola</name>
    <dbReference type="NCBI Taxonomy" id="3051826"/>
    <lineage>
        <taxon>Bacteria</taxon>
        <taxon>Pseudomonadati</taxon>
        <taxon>Bacteroidota</taxon>
        <taxon>Cytophagia</taxon>
        <taxon>Cytophagales</taxon>
        <taxon>Splendidivirgaceae</taxon>
        <taxon>Splendidivirga</taxon>
    </lineage>
</organism>
<gene>
    <name evidence="2" type="ORF">QQ008_23065</name>
</gene>
<feature type="signal peptide" evidence="1">
    <location>
        <begin position="1"/>
        <end position="21"/>
    </location>
</feature>
<evidence type="ECO:0000313" key="2">
    <source>
        <dbReference type="EMBL" id="MDN5204292.1"/>
    </source>
</evidence>
<evidence type="ECO:0000313" key="3">
    <source>
        <dbReference type="Proteomes" id="UP001172082"/>
    </source>
</evidence>
<keyword evidence="3" id="KW-1185">Reference proteome</keyword>
<reference evidence="2" key="1">
    <citation type="submission" date="2023-06" db="EMBL/GenBank/DDBJ databases">
        <title>Genomic of Parafulvivirga corallium.</title>
        <authorList>
            <person name="Wang G."/>
        </authorList>
    </citation>
    <scope>NUCLEOTIDE SEQUENCE</scope>
    <source>
        <strain evidence="2">BMA10</strain>
    </source>
</reference>
<keyword evidence="1" id="KW-0732">Signal</keyword>